<dbReference type="InterPro" id="IPR002347">
    <property type="entry name" value="SDR_fam"/>
</dbReference>
<comment type="similarity">
    <text evidence="1">Belongs to the short-chain dehydrogenases/reductases (SDR) family.</text>
</comment>
<protein>
    <submittedName>
        <fullName evidence="2">SDR family oxidoreductase</fullName>
    </submittedName>
</protein>
<dbReference type="AlphaFoldDB" id="A0A934QPN6"/>
<dbReference type="Pfam" id="PF13561">
    <property type="entry name" value="adh_short_C2"/>
    <property type="match status" value="1"/>
</dbReference>
<dbReference type="RefSeq" id="WP_200315486.1">
    <property type="nucleotide sequence ID" value="NZ_JAENJH010000001.1"/>
</dbReference>
<comment type="caution">
    <text evidence="2">The sequence shown here is derived from an EMBL/GenBank/DDBJ whole genome shotgun (WGS) entry which is preliminary data.</text>
</comment>
<organism evidence="2 3">
    <name type="scientific">Prauserella cavernicola</name>
    <dbReference type="NCBI Taxonomy" id="2800127"/>
    <lineage>
        <taxon>Bacteria</taxon>
        <taxon>Bacillati</taxon>
        <taxon>Actinomycetota</taxon>
        <taxon>Actinomycetes</taxon>
        <taxon>Pseudonocardiales</taxon>
        <taxon>Pseudonocardiaceae</taxon>
        <taxon>Prauserella</taxon>
    </lineage>
</organism>
<name>A0A934QPN6_9PSEU</name>
<dbReference type="InterPro" id="IPR050259">
    <property type="entry name" value="SDR"/>
</dbReference>
<evidence type="ECO:0000313" key="2">
    <source>
        <dbReference type="EMBL" id="MBK1783872.1"/>
    </source>
</evidence>
<dbReference type="Gene3D" id="3.40.50.720">
    <property type="entry name" value="NAD(P)-binding Rossmann-like Domain"/>
    <property type="match status" value="1"/>
</dbReference>
<accession>A0A934QPN6</accession>
<keyword evidence="3" id="KW-1185">Reference proteome</keyword>
<dbReference type="PANTHER" id="PTHR42879">
    <property type="entry name" value="3-OXOACYL-(ACYL-CARRIER-PROTEIN) REDUCTASE"/>
    <property type="match status" value="1"/>
</dbReference>
<dbReference type="EMBL" id="JAENJH010000001">
    <property type="protein sequence ID" value="MBK1783872.1"/>
    <property type="molecule type" value="Genomic_DNA"/>
</dbReference>
<dbReference type="PANTHER" id="PTHR42879:SF6">
    <property type="entry name" value="NADPH-DEPENDENT REDUCTASE BACG"/>
    <property type="match status" value="1"/>
</dbReference>
<sequence length="257" mass="27031">MTAPVSLVLAGTRGLGFAIAGELLKRGHRVAIASRSEDNVRDAVEQLGSYGEVIGHATDVRDESELAGLVERTRSELGPVTTLVANAGGPTVGGFESLDEDDWNSAYQLNLLSVVRSIRLVLPDMRAAGSGRIVATGSSSVRRPLDGLTLSNVFRPAVNGLVKDLAVQLAPERITVNMVSAGRIDTDRVRRLDQVRAERAGLDAEAFRANAQSAVPAGRYGTPDEFAAMVGFLVSPEAAYVTGQSVLIDGGLVPTLP</sequence>
<proteinExistence type="inferred from homology"/>
<dbReference type="Proteomes" id="UP000635245">
    <property type="component" value="Unassembled WGS sequence"/>
</dbReference>
<reference evidence="2" key="1">
    <citation type="submission" date="2020-12" db="EMBL/GenBank/DDBJ databases">
        <title>Prauserella sp. ASG 168, a novel actinomycete isolated from cave rock.</title>
        <authorList>
            <person name="Suriyachadkun C."/>
        </authorList>
    </citation>
    <scope>NUCLEOTIDE SEQUENCE</scope>
    <source>
        <strain evidence="2">ASG 168</strain>
    </source>
</reference>
<evidence type="ECO:0000313" key="3">
    <source>
        <dbReference type="Proteomes" id="UP000635245"/>
    </source>
</evidence>
<dbReference type="InterPro" id="IPR036291">
    <property type="entry name" value="NAD(P)-bd_dom_sf"/>
</dbReference>
<dbReference type="PRINTS" id="PR00081">
    <property type="entry name" value="GDHRDH"/>
</dbReference>
<dbReference type="SUPFAM" id="SSF51735">
    <property type="entry name" value="NAD(P)-binding Rossmann-fold domains"/>
    <property type="match status" value="1"/>
</dbReference>
<evidence type="ECO:0000256" key="1">
    <source>
        <dbReference type="ARBA" id="ARBA00006484"/>
    </source>
</evidence>
<gene>
    <name evidence="2" type="ORF">JHE00_05975</name>
</gene>